<dbReference type="Proteomes" id="UP001629288">
    <property type="component" value="Unassembled WGS sequence"/>
</dbReference>
<sequence length="61" mass="6740">MSTALSPIESQFATEEEAQAHDRWFRAKVEEALADPRPLVPHDAVLADIRGVIAAAEAKRR</sequence>
<protein>
    <submittedName>
        <fullName evidence="2">Stability determinant</fullName>
    </submittedName>
</protein>
<dbReference type="RefSeq" id="WP_408131948.1">
    <property type="nucleotide sequence ID" value="NZ_JAQQDD010000055.1"/>
</dbReference>
<keyword evidence="3" id="KW-1185">Reference proteome</keyword>
<accession>A0ABW9CCQ9</accession>
<evidence type="ECO:0000313" key="3">
    <source>
        <dbReference type="Proteomes" id="UP001629288"/>
    </source>
</evidence>
<gene>
    <name evidence="2" type="ORF">PQR00_34530</name>
</gene>
<organism evidence="2 3">
    <name type="scientific">Paraburkholderia strydomiana</name>
    <dbReference type="NCBI Taxonomy" id="1245417"/>
    <lineage>
        <taxon>Bacteria</taxon>
        <taxon>Pseudomonadati</taxon>
        <taxon>Pseudomonadota</taxon>
        <taxon>Betaproteobacteria</taxon>
        <taxon>Burkholderiales</taxon>
        <taxon>Burkholderiaceae</taxon>
        <taxon>Paraburkholderia</taxon>
    </lineage>
</organism>
<dbReference type="Gene3D" id="6.20.450.20">
    <property type="match status" value="1"/>
</dbReference>
<dbReference type="InterPro" id="IPR048851">
    <property type="entry name" value="PaaA2_dom"/>
</dbReference>
<dbReference type="EMBL" id="JAQQDH010000039">
    <property type="protein sequence ID" value="MFM0448697.1"/>
    <property type="molecule type" value="Genomic_DNA"/>
</dbReference>
<reference evidence="2 3" key="1">
    <citation type="journal article" date="2024" name="Chem. Sci.">
        <title>Discovery of megapolipeptins by genome mining of a Burkholderiales bacteria collection.</title>
        <authorList>
            <person name="Paulo B.S."/>
            <person name="Recchia M.J.J."/>
            <person name="Lee S."/>
            <person name="Fergusson C.H."/>
            <person name="Romanowski S.B."/>
            <person name="Hernandez A."/>
            <person name="Krull N."/>
            <person name="Liu D.Y."/>
            <person name="Cavanagh H."/>
            <person name="Bos A."/>
            <person name="Gray C.A."/>
            <person name="Murphy B.T."/>
            <person name="Linington R.G."/>
            <person name="Eustaquio A.S."/>
        </authorList>
    </citation>
    <scope>NUCLEOTIDE SEQUENCE [LARGE SCALE GENOMIC DNA]</scope>
    <source>
        <strain evidence="2 3">RL17-379-BIB-C</strain>
    </source>
</reference>
<dbReference type="Pfam" id="PF21217">
    <property type="entry name" value="PaaA2"/>
    <property type="match status" value="1"/>
</dbReference>
<proteinExistence type="predicted"/>
<evidence type="ECO:0000313" key="2">
    <source>
        <dbReference type="EMBL" id="MFM0448697.1"/>
    </source>
</evidence>
<name>A0ABW9CCQ9_9BURK</name>
<evidence type="ECO:0000259" key="1">
    <source>
        <dbReference type="Pfam" id="PF21217"/>
    </source>
</evidence>
<feature type="domain" description="Stability determinant" evidence="1">
    <location>
        <begin position="16"/>
        <end position="47"/>
    </location>
</feature>
<comment type="caution">
    <text evidence="2">The sequence shown here is derived from an EMBL/GenBank/DDBJ whole genome shotgun (WGS) entry which is preliminary data.</text>
</comment>